<dbReference type="SUPFAM" id="SSF53474">
    <property type="entry name" value="alpha/beta-Hydrolases"/>
    <property type="match status" value="1"/>
</dbReference>
<keyword evidence="6" id="KW-1185">Reference proteome</keyword>
<feature type="domain" description="AB hydrolase-1" evidence="4">
    <location>
        <begin position="19"/>
        <end position="249"/>
    </location>
</feature>
<evidence type="ECO:0000259" key="4">
    <source>
        <dbReference type="Pfam" id="PF12697"/>
    </source>
</evidence>
<dbReference type="NCBIfam" id="TIGR03695">
    <property type="entry name" value="menH_SHCHC"/>
    <property type="match status" value="1"/>
</dbReference>
<dbReference type="PANTHER" id="PTHR42916:SF1">
    <property type="entry name" value="PROTEIN PHYLLO, CHLOROPLASTIC"/>
    <property type="match status" value="1"/>
</dbReference>
<comment type="function">
    <text evidence="3">Catalyzes a proton abstraction reaction that results in 2,5-elimination of pyruvate from 2-succinyl-5-enolpyruvyl-6-hydroxy-3-cyclohexene-1-carboxylate (SEPHCHC) and the formation of 2-succinyl-6-hydroxy-2,4-cyclohexadiene-1-carboxylate (SHCHC).</text>
</comment>
<dbReference type="Proteomes" id="UP001243286">
    <property type="component" value="Unassembled WGS sequence"/>
</dbReference>
<comment type="similarity">
    <text evidence="3">Belongs to the AB hydrolase superfamily. MenH family.</text>
</comment>
<comment type="caution">
    <text evidence="5">The sequence shown here is derived from an EMBL/GenBank/DDBJ whole genome shotgun (WGS) entry which is preliminary data.</text>
</comment>
<evidence type="ECO:0000256" key="2">
    <source>
        <dbReference type="ARBA" id="ARBA00023239"/>
    </source>
</evidence>
<accession>A0ABT6R2S9</accession>
<gene>
    <name evidence="3 5" type="primary">menH</name>
    <name evidence="5" type="ORF">QK289_09570</name>
</gene>
<keyword evidence="2 3" id="KW-0456">Lyase</keyword>
<evidence type="ECO:0000256" key="1">
    <source>
        <dbReference type="ARBA" id="ARBA00022428"/>
    </source>
</evidence>
<dbReference type="InterPro" id="IPR000073">
    <property type="entry name" value="AB_hydrolase_1"/>
</dbReference>
<proteinExistence type="inferred from homology"/>
<comment type="catalytic activity">
    <reaction evidence="3">
        <text>5-enolpyruvoyl-6-hydroxy-2-succinyl-cyclohex-3-ene-1-carboxylate = (1R,6R)-6-hydroxy-2-succinyl-cyclohexa-2,4-diene-1-carboxylate + pyruvate</text>
        <dbReference type="Rhea" id="RHEA:25597"/>
        <dbReference type="ChEBI" id="CHEBI:15361"/>
        <dbReference type="ChEBI" id="CHEBI:58689"/>
        <dbReference type="ChEBI" id="CHEBI:58818"/>
        <dbReference type="EC" id="4.2.99.20"/>
    </reaction>
</comment>
<comment type="pathway">
    <text evidence="3">Quinol/quinone metabolism; menaquinone biosynthesis.</text>
</comment>
<dbReference type="RefSeq" id="WP_014969625.1">
    <property type="nucleotide sequence ID" value="NZ_JASBQV010000013.1"/>
</dbReference>
<dbReference type="EMBL" id="JASBQV010000013">
    <property type="protein sequence ID" value="MDI3235254.1"/>
    <property type="molecule type" value="Genomic_DNA"/>
</dbReference>
<dbReference type="HAMAP" id="MF_01660">
    <property type="entry name" value="MenH"/>
    <property type="match status" value="1"/>
</dbReference>
<evidence type="ECO:0000313" key="5">
    <source>
        <dbReference type="EMBL" id="MDI3235254.1"/>
    </source>
</evidence>
<dbReference type="Gene3D" id="3.40.50.1820">
    <property type="entry name" value="alpha/beta hydrolase"/>
    <property type="match status" value="1"/>
</dbReference>
<sequence>MKLRQQAYHIEITGAGPPLLLLHGFTGSSATWSALSARLQSNYTVYCIDLLGHGQTPAAHYQRMRLTEQVKDLEFLLATRAEPWTVLGYSMGGRIALMLAVMSTRVTQTIAVSTTPGIRSAFERQLRRKADRALAERLLQDGLADFIDYWEALPLFASQHRLPLATRQHIREGRLAQSPEGLAASLIAQGTGNMPPVWHLLDRTSIEWIVGAEDIKFKKIAFEAASPEKIHLIPGASHAPHIDQPEKFVTIVEKLLLTNQMGELK</sequence>
<comment type="subunit">
    <text evidence="3">Monomer.</text>
</comment>
<protein>
    <recommendedName>
        <fullName evidence="3">Putative 2-succinyl-6-hydroxy-2,4-cyclohexadiene-1-carboxylate synthase</fullName>
        <shortName evidence="3">SHCHC synthase</shortName>
        <ecNumber evidence="3">4.2.99.20</ecNumber>
    </recommendedName>
</protein>
<dbReference type="PANTHER" id="PTHR42916">
    <property type="entry name" value="2-SUCCINYL-5-ENOLPYRUVYL-6-HYDROXY-3-CYCLOHEXENE-1-CARBOXYLATE SYNTHASE"/>
    <property type="match status" value="1"/>
</dbReference>
<dbReference type="InterPro" id="IPR029058">
    <property type="entry name" value="AB_hydrolase_fold"/>
</dbReference>
<dbReference type="EC" id="4.2.99.20" evidence="3"/>
<comment type="pathway">
    <text evidence="3">Quinol/quinone metabolism; 1,4-dihydroxy-2-naphthoate biosynthesis; 1,4-dihydroxy-2-naphthoate from chorismate: step 3/7.</text>
</comment>
<reference evidence="5 6" key="1">
    <citation type="submission" date="2023-04" db="EMBL/GenBank/DDBJ databases">
        <title>Antarctic isolates genomes.</title>
        <authorList>
            <person name="Dimov S.G."/>
        </authorList>
    </citation>
    <scope>NUCLEOTIDE SEQUENCE [LARGE SCALE GENOMIC DNA]</scope>
    <source>
        <strain evidence="5 6">AL19</strain>
    </source>
</reference>
<dbReference type="Pfam" id="PF12697">
    <property type="entry name" value="Abhydrolase_6"/>
    <property type="match status" value="1"/>
</dbReference>
<name>A0ABT6R2S9_9BACL</name>
<organism evidence="5 6">
    <name type="scientific">Exiguobacterium antarcticum</name>
    <dbReference type="NCBI Taxonomy" id="132920"/>
    <lineage>
        <taxon>Bacteria</taxon>
        <taxon>Bacillati</taxon>
        <taxon>Bacillota</taxon>
        <taxon>Bacilli</taxon>
        <taxon>Bacillales</taxon>
        <taxon>Bacillales Family XII. Incertae Sedis</taxon>
        <taxon>Exiguobacterium</taxon>
    </lineage>
</organism>
<dbReference type="GO" id="GO:0070205">
    <property type="term" value="F:2-succinyl-6-hydroxy-2,4-cyclohexadiene-1-carboxylate synthase activity"/>
    <property type="evidence" value="ECO:0007669"/>
    <property type="project" value="UniProtKB-EC"/>
</dbReference>
<evidence type="ECO:0000313" key="6">
    <source>
        <dbReference type="Proteomes" id="UP001243286"/>
    </source>
</evidence>
<keyword evidence="1 3" id="KW-0474">Menaquinone biosynthesis</keyword>
<dbReference type="InterPro" id="IPR022485">
    <property type="entry name" value="SHCHC_synthase_MenH"/>
</dbReference>
<evidence type="ECO:0000256" key="3">
    <source>
        <dbReference type="HAMAP-Rule" id="MF_01660"/>
    </source>
</evidence>